<proteinExistence type="inferred from homology"/>
<dbReference type="GO" id="GO:1990281">
    <property type="term" value="C:efflux pump complex"/>
    <property type="evidence" value="ECO:0007669"/>
    <property type="project" value="TreeGrafter"/>
</dbReference>
<dbReference type="PANTHER" id="PTHR30469:SF11">
    <property type="entry name" value="BLL4320 PROTEIN"/>
    <property type="match status" value="1"/>
</dbReference>
<dbReference type="EMBL" id="PQGG01000014">
    <property type="protein sequence ID" value="POP53482.1"/>
    <property type="molecule type" value="Genomic_DNA"/>
</dbReference>
<dbReference type="NCBIfam" id="TIGR01730">
    <property type="entry name" value="RND_mfp"/>
    <property type="match status" value="1"/>
</dbReference>
<evidence type="ECO:0000256" key="1">
    <source>
        <dbReference type="ARBA" id="ARBA00009477"/>
    </source>
</evidence>
<dbReference type="SUPFAM" id="SSF111369">
    <property type="entry name" value="HlyD-like secretion proteins"/>
    <property type="match status" value="1"/>
</dbReference>
<sequence>MQGFILRAGSIAIFLLLPLIVQADMALQSVSSVAVERLPAYEAQRLFAGRVIGSQRADIGFELAGQVAKVLVEDGQQVQAGEVLASLDTRALEIEQSELKAAHREVSARLAQIDKDLIRFRNLRESGYVSAGQLEELNSRRTETAAQRAQVDAKLKGVALRIKKSLMIAPFSGEISTQQLETGVLVSAGQPLMQLVVTGNTEAVFGISDRLGRNLVYGQTLRISGDFGEWPVSIISVAQNLDWRTQTRTVRVQLPAEAAAVDGNTAYLHLPEERKLAGFWLPLSALMEDVRGTWAVYQLVPVEDGSYQLRKRSVQAVYQYQGRVYVDGELQTGDRVVSGGLHRVSPGLHVSLAAE</sequence>
<comment type="caution">
    <text evidence="3">The sequence shown here is derived from an EMBL/GenBank/DDBJ whole genome shotgun (WGS) entry which is preliminary data.</text>
</comment>
<dbReference type="Gene3D" id="2.40.420.20">
    <property type="match status" value="1"/>
</dbReference>
<evidence type="ECO:0000313" key="3">
    <source>
        <dbReference type="EMBL" id="POP53482.1"/>
    </source>
</evidence>
<dbReference type="OrthoDB" id="266524at2"/>
<reference evidence="3" key="1">
    <citation type="submission" date="2018-01" db="EMBL/GenBank/DDBJ databases">
        <authorList>
            <person name="Yu X.-D."/>
        </authorList>
    </citation>
    <scope>NUCLEOTIDE SEQUENCE</scope>
    <source>
        <strain evidence="3">ZX-21</strain>
    </source>
</reference>
<evidence type="ECO:0000259" key="2">
    <source>
        <dbReference type="Pfam" id="PF25917"/>
    </source>
</evidence>
<accession>A0A2S4HHK6</accession>
<dbReference type="Gene3D" id="2.40.30.170">
    <property type="match status" value="1"/>
</dbReference>
<dbReference type="InterPro" id="IPR058625">
    <property type="entry name" value="MdtA-like_BSH"/>
</dbReference>
<dbReference type="PANTHER" id="PTHR30469">
    <property type="entry name" value="MULTIDRUG RESISTANCE PROTEIN MDTA"/>
    <property type="match status" value="1"/>
</dbReference>
<feature type="domain" description="Multidrug resistance protein MdtA-like barrel-sandwich hybrid" evidence="2">
    <location>
        <begin position="57"/>
        <end position="198"/>
    </location>
</feature>
<protein>
    <recommendedName>
        <fullName evidence="2">Multidrug resistance protein MdtA-like barrel-sandwich hybrid domain-containing protein</fullName>
    </recommendedName>
</protein>
<dbReference type="AlphaFoldDB" id="A0A2S4HHK6"/>
<dbReference type="PRINTS" id="PR01490">
    <property type="entry name" value="RTXTOXIND"/>
</dbReference>
<comment type="similarity">
    <text evidence="1">Belongs to the membrane fusion protein (MFP) (TC 8.A.1) family.</text>
</comment>
<dbReference type="GO" id="GO:0015562">
    <property type="term" value="F:efflux transmembrane transporter activity"/>
    <property type="evidence" value="ECO:0007669"/>
    <property type="project" value="TreeGrafter"/>
</dbReference>
<dbReference type="Gene3D" id="1.10.287.470">
    <property type="entry name" value="Helix hairpin bin"/>
    <property type="match status" value="1"/>
</dbReference>
<gene>
    <name evidence="3" type="ORF">C0068_06680</name>
</gene>
<name>A0A2S4HHK6_9GAMM</name>
<dbReference type="RefSeq" id="WP_103683719.1">
    <property type="nucleotide sequence ID" value="NZ_PQGG01000014.1"/>
</dbReference>
<organism evidence="3 4">
    <name type="scientific">Zhongshania marina</name>
    <dbReference type="NCBI Taxonomy" id="2304603"/>
    <lineage>
        <taxon>Bacteria</taxon>
        <taxon>Pseudomonadati</taxon>
        <taxon>Pseudomonadota</taxon>
        <taxon>Gammaproteobacteria</taxon>
        <taxon>Cellvibrionales</taxon>
        <taxon>Spongiibacteraceae</taxon>
        <taxon>Zhongshania</taxon>
    </lineage>
</organism>
<dbReference type="Proteomes" id="UP000237222">
    <property type="component" value="Unassembled WGS sequence"/>
</dbReference>
<dbReference type="InterPro" id="IPR006143">
    <property type="entry name" value="RND_pump_MFP"/>
</dbReference>
<dbReference type="Pfam" id="PF25917">
    <property type="entry name" value="BSH_RND"/>
    <property type="match status" value="1"/>
</dbReference>
<evidence type="ECO:0000313" key="4">
    <source>
        <dbReference type="Proteomes" id="UP000237222"/>
    </source>
</evidence>
<dbReference type="Gene3D" id="2.40.50.100">
    <property type="match status" value="1"/>
</dbReference>